<accession>A0A540VNE4</accession>
<keyword evidence="12" id="KW-0675">Receptor</keyword>
<dbReference type="PANTHER" id="PTHR30069:SF40">
    <property type="entry name" value="TONB-DEPENDENT RECEPTOR NMB0964-RELATED"/>
    <property type="match status" value="1"/>
</dbReference>
<evidence type="ECO:0000256" key="2">
    <source>
        <dbReference type="ARBA" id="ARBA00022448"/>
    </source>
</evidence>
<dbReference type="InterPro" id="IPR036942">
    <property type="entry name" value="Beta-barrel_TonB_sf"/>
</dbReference>
<dbReference type="AlphaFoldDB" id="A0A540VNE4"/>
<comment type="similarity">
    <text evidence="8 9">Belongs to the TonB-dependent receptor family.</text>
</comment>
<evidence type="ECO:0000256" key="7">
    <source>
        <dbReference type="ARBA" id="ARBA00023237"/>
    </source>
</evidence>
<protein>
    <submittedName>
        <fullName evidence="12">TonB-dependent receptor</fullName>
    </submittedName>
</protein>
<dbReference type="PANTHER" id="PTHR30069">
    <property type="entry name" value="TONB-DEPENDENT OUTER MEMBRANE RECEPTOR"/>
    <property type="match status" value="1"/>
</dbReference>
<dbReference type="Gene3D" id="2.40.170.20">
    <property type="entry name" value="TonB-dependent receptor, beta-barrel domain"/>
    <property type="match status" value="1"/>
</dbReference>
<gene>
    <name evidence="12" type="ORF">FKY71_14655</name>
</gene>
<feature type="non-terminal residue" evidence="12">
    <location>
        <position position="764"/>
    </location>
</feature>
<keyword evidence="2 8" id="KW-0813">Transport</keyword>
<keyword evidence="6 8" id="KW-0472">Membrane</keyword>
<dbReference type="Pfam" id="PF00593">
    <property type="entry name" value="TonB_dep_Rec_b-barrel"/>
    <property type="match status" value="1"/>
</dbReference>
<dbReference type="SUPFAM" id="SSF49464">
    <property type="entry name" value="Carboxypeptidase regulatory domain-like"/>
    <property type="match status" value="1"/>
</dbReference>
<dbReference type="Pfam" id="PF07715">
    <property type="entry name" value="Plug"/>
    <property type="match status" value="1"/>
</dbReference>
<dbReference type="GO" id="GO:0009279">
    <property type="term" value="C:cell outer membrane"/>
    <property type="evidence" value="ECO:0007669"/>
    <property type="project" value="UniProtKB-SubCell"/>
</dbReference>
<dbReference type="EMBL" id="VIFK01000235">
    <property type="protein sequence ID" value="TQE98284.1"/>
    <property type="molecule type" value="Genomic_DNA"/>
</dbReference>
<organism evidence="12 13">
    <name type="scientific">Spiribacter salinus</name>
    <dbReference type="NCBI Taxonomy" id="1335746"/>
    <lineage>
        <taxon>Bacteria</taxon>
        <taxon>Pseudomonadati</taxon>
        <taxon>Pseudomonadota</taxon>
        <taxon>Gammaproteobacteria</taxon>
        <taxon>Chromatiales</taxon>
        <taxon>Ectothiorhodospiraceae</taxon>
        <taxon>Spiribacter</taxon>
    </lineage>
</organism>
<evidence type="ECO:0000313" key="12">
    <source>
        <dbReference type="EMBL" id="TQE98284.1"/>
    </source>
</evidence>
<dbReference type="Gene3D" id="2.170.130.10">
    <property type="entry name" value="TonB-dependent receptor, plug domain"/>
    <property type="match status" value="1"/>
</dbReference>
<dbReference type="SUPFAM" id="SSF56935">
    <property type="entry name" value="Porins"/>
    <property type="match status" value="1"/>
</dbReference>
<evidence type="ECO:0000256" key="3">
    <source>
        <dbReference type="ARBA" id="ARBA00022452"/>
    </source>
</evidence>
<evidence type="ECO:0000256" key="9">
    <source>
        <dbReference type="RuleBase" id="RU003357"/>
    </source>
</evidence>
<dbReference type="GO" id="GO:0015344">
    <property type="term" value="F:siderophore uptake transmembrane transporter activity"/>
    <property type="evidence" value="ECO:0007669"/>
    <property type="project" value="TreeGrafter"/>
</dbReference>
<comment type="caution">
    <text evidence="12">The sequence shown here is derived from an EMBL/GenBank/DDBJ whole genome shotgun (WGS) entry which is preliminary data.</text>
</comment>
<keyword evidence="4 8" id="KW-0812">Transmembrane</keyword>
<evidence type="ECO:0000259" key="11">
    <source>
        <dbReference type="Pfam" id="PF07715"/>
    </source>
</evidence>
<reference evidence="12 13" key="1">
    <citation type="submission" date="2019-06" db="EMBL/GenBank/DDBJ databases">
        <title>Metagenome assembled Genome of Spiribacter salinus SL48-SHIP from the microbial mat of Salt Lake 48 (Novosibirsk region, Russia).</title>
        <authorList>
            <person name="Shipova A."/>
            <person name="Rozanov A.S."/>
            <person name="Bryanskaya A.V."/>
            <person name="Peltek S.E."/>
        </authorList>
    </citation>
    <scope>NUCLEOTIDE SEQUENCE [LARGE SCALE GENOMIC DNA]</scope>
    <source>
        <strain evidence="12">SL48-SHIP-2</strain>
    </source>
</reference>
<comment type="subcellular location">
    <subcellularLocation>
        <location evidence="1 8">Cell outer membrane</location>
        <topology evidence="1 8">Multi-pass membrane protein</topology>
    </subcellularLocation>
</comment>
<dbReference type="InterPro" id="IPR000531">
    <property type="entry name" value="Beta-barrel_TonB"/>
</dbReference>
<dbReference type="InterPro" id="IPR039426">
    <property type="entry name" value="TonB-dep_rcpt-like"/>
</dbReference>
<dbReference type="PROSITE" id="PS52016">
    <property type="entry name" value="TONB_DEPENDENT_REC_3"/>
    <property type="match status" value="1"/>
</dbReference>
<evidence type="ECO:0000256" key="5">
    <source>
        <dbReference type="ARBA" id="ARBA00023077"/>
    </source>
</evidence>
<keyword evidence="5 9" id="KW-0798">TonB box</keyword>
<evidence type="ECO:0000259" key="10">
    <source>
        <dbReference type="Pfam" id="PF00593"/>
    </source>
</evidence>
<evidence type="ECO:0000256" key="6">
    <source>
        <dbReference type="ARBA" id="ARBA00023136"/>
    </source>
</evidence>
<evidence type="ECO:0000256" key="1">
    <source>
        <dbReference type="ARBA" id="ARBA00004571"/>
    </source>
</evidence>
<dbReference type="InterPro" id="IPR037066">
    <property type="entry name" value="Plug_dom_sf"/>
</dbReference>
<proteinExistence type="inferred from homology"/>
<dbReference type="InterPro" id="IPR008969">
    <property type="entry name" value="CarboxyPept-like_regulatory"/>
</dbReference>
<keyword evidence="7 8" id="KW-0998">Cell outer membrane</keyword>
<dbReference type="Proteomes" id="UP000315400">
    <property type="component" value="Unassembled WGS sequence"/>
</dbReference>
<sequence>MTSNDTKLFAALVMSLLLALMPLGRTEAITLNKTASASETELLIAGQVMDTNGALLPGATLQLLAGGELLSGFTADTNGAFEQRLRVEQDTGAITLRISFVGYTPLELALLPEDGPEYTDLDIRLRESALQQQEVLLTASPAGSNRSYRATDAVSLNELQERAADNFGAALAMQPGVSVRSFGAAASRPVIRGFDGQRVLVLENGERMGDLAETAPDHATAMDPDVAERIEIIRGPASFLYGSGAMGGVVNVLNGDVPANWQPGLSGRISATGTSVNDGGSGFGRFTYGGNQTAVSARLNYRDAGDVHTPDGPLSGTQNRNLNAALGLGFQNDGFRGGLSASFLEQDYGLPEAPDEPLEDIEIRLDRQHLGGFGRFESDGLFDQAQLRFNLSRYKHQEIEILREEAAAPPEEALGIEFRTTTLSGSLLMIREDRRDGRRSGALGSSMMVRSLGLGGEEGLTPDGRNLNTAVFGYLEQPVTAALSVQTGLRLDYNRMETYANQRFDQPDNPNRNDFALSGSAGLNYRPGLHLESGLQLARSFRTPTIEELFTDAAHLGAGAYEIGDPELDNEVGYGLDAFTRYGRGLFDAEISAFYYLVQNFIVYQPSGEIHEPSGLPVSVVEGDNARYYGFEAGVMLRPLRSLSASAGMDMVRAERLDGGGNLPFIPPLKLRNSLRYEQRSWHAGLELIHAFEQSRTAPNEEATDAYTLVNLSAGLRLDAGGRHLLDARIDNLFDERYRDHLSRVENRAVRNPMPGRGITLRYQ</sequence>
<keyword evidence="3 8" id="KW-1134">Transmembrane beta strand</keyword>
<evidence type="ECO:0000256" key="4">
    <source>
        <dbReference type="ARBA" id="ARBA00022692"/>
    </source>
</evidence>
<name>A0A540VNE4_9GAMM</name>
<evidence type="ECO:0000256" key="8">
    <source>
        <dbReference type="PROSITE-ProRule" id="PRU01360"/>
    </source>
</evidence>
<feature type="domain" description="TonB-dependent receptor plug" evidence="11">
    <location>
        <begin position="150"/>
        <end position="249"/>
    </location>
</feature>
<dbReference type="InterPro" id="IPR012910">
    <property type="entry name" value="Plug_dom"/>
</dbReference>
<dbReference type="CDD" id="cd01347">
    <property type="entry name" value="ligand_gated_channel"/>
    <property type="match status" value="1"/>
</dbReference>
<dbReference type="GO" id="GO:0044718">
    <property type="term" value="P:siderophore transmembrane transport"/>
    <property type="evidence" value="ECO:0007669"/>
    <property type="project" value="TreeGrafter"/>
</dbReference>
<evidence type="ECO:0000313" key="13">
    <source>
        <dbReference type="Proteomes" id="UP000315400"/>
    </source>
</evidence>
<feature type="domain" description="TonB-dependent receptor-like beta-barrel" evidence="10">
    <location>
        <begin position="271"/>
        <end position="733"/>
    </location>
</feature>